<dbReference type="InterPro" id="IPR042119">
    <property type="entry name" value="QueA_dom2"/>
</dbReference>
<dbReference type="PANTHER" id="PTHR30307:SF0">
    <property type="entry name" value="S-ADENOSYLMETHIONINE:TRNA RIBOSYLTRANSFERASE-ISOMERASE"/>
    <property type="match status" value="1"/>
</dbReference>
<evidence type="ECO:0000256" key="1">
    <source>
        <dbReference type="ARBA" id="ARBA00004496"/>
    </source>
</evidence>
<evidence type="ECO:0000256" key="2">
    <source>
        <dbReference type="ARBA" id="ARBA00011245"/>
    </source>
</evidence>
<keyword evidence="5" id="KW-0949">S-adenosyl-L-methionine</keyword>
<dbReference type="InterPro" id="IPR042118">
    <property type="entry name" value="QueA_dom1"/>
</dbReference>
<gene>
    <name evidence="7" type="ORF">MNBD_GAMMA04-2284</name>
</gene>
<evidence type="ECO:0000256" key="5">
    <source>
        <dbReference type="ARBA" id="ARBA00022691"/>
    </source>
</evidence>
<evidence type="ECO:0000256" key="3">
    <source>
        <dbReference type="ARBA" id="ARBA00022490"/>
    </source>
</evidence>
<keyword evidence="6" id="KW-0671">Queuosine biosynthesis</keyword>
<keyword evidence="3" id="KW-0963">Cytoplasm</keyword>
<name>A0A3B0VTE0_9ZZZZ</name>
<comment type="subcellular location">
    <subcellularLocation>
        <location evidence="1">Cytoplasm</location>
    </subcellularLocation>
</comment>
<dbReference type="PANTHER" id="PTHR30307">
    <property type="entry name" value="S-ADENOSYLMETHIONINE:TRNA RIBOSYLTRANSFERASE-ISOMERASE"/>
    <property type="match status" value="1"/>
</dbReference>
<dbReference type="Pfam" id="PF02547">
    <property type="entry name" value="Queuosine_synth"/>
    <property type="match status" value="1"/>
</dbReference>
<dbReference type="Gene3D" id="3.40.1780.10">
    <property type="entry name" value="QueA-like"/>
    <property type="match status" value="1"/>
</dbReference>
<dbReference type="SUPFAM" id="SSF111337">
    <property type="entry name" value="QueA-like"/>
    <property type="match status" value="1"/>
</dbReference>
<dbReference type="AlphaFoldDB" id="A0A3B0VTE0"/>
<dbReference type="GO" id="GO:0008616">
    <property type="term" value="P:tRNA queuosine(34) biosynthetic process"/>
    <property type="evidence" value="ECO:0007669"/>
    <property type="project" value="UniProtKB-KW"/>
</dbReference>
<reference evidence="7" key="1">
    <citation type="submission" date="2018-06" db="EMBL/GenBank/DDBJ databases">
        <authorList>
            <person name="Zhirakovskaya E."/>
        </authorList>
    </citation>
    <scope>NUCLEOTIDE SEQUENCE</scope>
</reference>
<dbReference type="NCBIfam" id="TIGR00113">
    <property type="entry name" value="queA"/>
    <property type="match status" value="1"/>
</dbReference>
<accession>A0A3B0VTE0</accession>
<dbReference type="HAMAP" id="MF_00113">
    <property type="entry name" value="QueA"/>
    <property type="match status" value="1"/>
</dbReference>
<proteinExistence type="inferred from homology"/>
<dbReference type="Gene3D" id="2.40.10.240">
    <property type="entry name" value="QueA-like"/>
    <property type="match status" value="1"/>
</dbReference>
<dbReference type="GO" id="GO:0005737">
    <property type="term" value="C:cytoplasm"/>
    <property type="evidence" value="ECO:0007669"/>
    <property type="project" value="UniProtKB-SubCell"/>
</dbReference>
<dbReference type="NCBIfam" id="NF001140">
    <property type="entry name" value="PRK00147.1"/>
    <property type="match status" value="1"/>
</dbReference>
<dbReference type="FunFam" id="3.40.1780.10:FF:000001">
    <property type="entry name" value="S-adenosylmethionine:tRNA ribosyltransferase-isomerase"/>
    <property type="match status" value="1"/>
</dbReference>
<dbReference type="GO" id="GO:0051075">
    <property type="term" value="F:S-adenosylmethionine:tRNA ribosyltransferase-isomerase activity"/>
    <property type="evidence" value="ECO:0007669"/>
    <property type="project" value="UniProtKB-EC"/>
</dbReference>
<keyword evidence="7" id="KW-0328">Glycosyltransferase</keyword>
<protein>
    <submittedName>
        <fullName evidence="7">S-adenosylmethionine:tRNA ribosyltransferase-isomerase</fullName>
        <ecNumber evidence="7">2.4.99.17</ecNumber>
    </submittedName>
</protein>
<comment type="subunit">
    <text evidence="2">Monomer.</text>
</comment>
<dbReference type="InterPro" id="IPR036100">
    <property type="entry name" value="QueA_sf"/>
</dbReference>
<evidence type="ECO:0000313" key="7">
    <source>
        <dbReference type="EMBL" id="VAW46915.1"/>
    </source>
</evidence>
<dbReference type="InterPro" id="IPR003699">
    <property type="entry name" value="QueA"/>
</dbReference>
<sequence>MKRQDFFFDLPEPLIAQQPTAQRRGSRLLVMLPEGEIEDKQFPDLLDYVQPNDLLVFNNTKVIPARLFGEKSTGGKIELLIERVLDDKTILTHIRSSRSPKEGAVLRIEGAFDVEVIGRQEALFVVKVQSNQSALALIEAHGHMPLPPYIERKEDQEADKERYQTVYSEKPGAVAAPTAGLHFDEPLLKAIKEKGADIGFVTLHVGAGTFKPVQVDDIKEHVMHSEYLEVDQTLVAQVERTRAKGGRVFAIGTTSVRCLESASSLSPTGQLAPYQGETDIFITPGYLFKEVDVLFTNFHLPESTLIMLVSAMAGYERTMAAYQHAVEQGYRFFSYGDAMLVFPEKSSK</sequence>
<evidence type="ECO:0000256" key="4">
    <source>
        <dbReference type="ARBA" id="ARBA00022679"/>
    </source>
</evidence>
<evidence type="ECO:0000256" key="6">
    <source>
        <dbReference type="ARBA" id="ARBA00022785"/>
    </source>
</evidence>
<dbReference type="EMBL" id="UOFB01000165">
    <property type="protein sequence ID" value="VAW46915.1"/>
    <property type="molecule type" value="Genomic_DNA"/>
</dbReference>
<keyword evidence="7" id="KW-0413">Isomerase</keyword>
<organism evidence="7">
    <name type="scientific">hydrothermal vent metagenome</name>
    <dbReference type="NCBI Taxonomy" id="652676"/>
    <lineage>
        <taxon>unclassified sequences</taxon>
        <taxon>metagenomes</taxon>
        <taxon>ecological metagenomes</taxon>
    </lineage>
</organism>
<keyword evidence="4 7" id="KW-0808">Transferase</keyword>
<dbReference type="EC" id="2.4.99.17" evidence="7"/>